<sequence length="516" mass="59105">MEMDIIAKQKQQTHPSMDNFTYFPSWLLQPAIVLLFSCVFIYTLRRKKSSMASPNLPPGPHRLPVIGNFHQILAGKDLHQVLWEFSHKYGPIMLIHLGSQPYVIISSSELANQVLKTYDHILNNRPLSKGFQRLTFNYMDVAFSPSNDHWKKMRKVFITEFAGSKRTRFFKNVLDSEVNTMLDSFSSHLLNTTINLEDQIEHLITDVACKLAVGKSYREGTLVRGKTLKEILDELVIMLSGSLSDIFPSVGWILDGLRGWNGRLEQCFSDLDSFLEMVLDEHIDRTESERGDHEKDLIDACRSQLTRDELKSLLMNVINGSVDTTTAATIWAVSEIIKNPRVMQKLQGEIRSCVGRKPRVDESDITQMTYLKLVVKETLRLHPPPFLLVRECTSHCQIDGYDILPRTRILINSWGIGRDPKIWKVDATDFNPERLENLEVDQCEMVPFGGGRRSCPAANMATSIIEFTLASIFYSFDWKLPNEVNNENLDMEQEGFPVVKRKVPLCLVPMKHSWED</sequence>
<keyword evidence="10 13" id="KW-0472">Membrane</keyword>
<dbReference type="SUPFAM" id="SSF48264">
    <property type="entry name" value="Cytochrome P450"/>
    <property type="match status" value="1"/>
</dbReference>
<dbReference type="InterPro" id="IPR002401">
    <property type="entry name" value="Cyt_P450_E_grp-I"/>
</dbReference>
<dbReference type="GO" id="GO:0005506">
    <property type="term" value="F:iron ion binding"/>
    <property type="evidence" value="ECO:0007669"/>
    <property type="project" value="InterPro"/>
</dbReference>
<comment type="subcellular location">
    <subcellularLocation>
        <location evidence="1">Membrane</location>
    </subcellularLocation>
</comment>
<dbReference type="InterPro" id="IPR001128">
    <property type="entry name" value="Cyt_P450"/>
</dbReference>
<keyword evidence="8 11" id="KW-0408">Iron</keyword>
<dbReference type="PRINTS" id="PR00463">
    <property type="entry name" value="EP450I"/>
</dbReference>
<comment type="cofactor">
    <cofactor evidence="11">
        <name>heme</name>
        <dbReference type="ChEBI" id="CHEBI:30413"/>
    </cofactor>
</comment>
<keyword evidence="15" id="KW-1185">Reference proteome</keyword>
<dbReference type="AlphaFoldDB" id="A0A9R1XWS9"/>
<proteinExistence type="inferred from homology"/>
<keyword evidence="4 13" id="KW-0812">Transmembrane</keyword>
<feature type="binding site" description="axial binding residue" evidence="11">
    <location>
        <position position="455"/>
    </location>
    <ligand>
        <name>heme</name>
        <dbReference type="ChEBI" id="CHEBI:30413"/>
    </ligand>
    <ligandPart>
        <name>Fe</name>
        <dbReference type="ChEBI" id="CHEBI:18248"/>
    </ligandPart>
</feature>
<keyword evidence="3 11" id="KW-0349">Heme</keyword>
<dbReference type="GO" id="GO:0016705">
    <property type="term" value="F:oxidoreductase activity, acting on paired donors, with incorporation or reduction of molecular oxygen"/>
    <property type="evidence" value="ECO:0007669"/>
    <property type="project" value="InterPro"/>
</dbReference>
<dbReference type="GO" id="GO:0020037">
    <property type="term" value="F:heme binding"/>
    <property type="evidence" value="ECO:0007669"/>
    <property type="project" value="InterPro"/>
</dbReference>
<dbReference type="GO" id="GO:0016020">
    <property type="term" value="C:membrane"/>
    <property type="evidence" value="ECO:0007669"/>
    <property type="project" value="UniProtKB-SubCell"/>
</dbReference>
<gene>
    <name evidence="14" type="ORF">LSAT_V11C200056460</name>
</gene>
<organism evidence="14 15">
    <name type="scientific">Lactuca sativa</name>
    <name type="common">Garden lettuce</name>
    <dbReference type="NCBI Taxonomy" id="4236"/>
    <lineage>
        <taxon>Eukaryota</taxon>
        <taxon>Viridiplantae</taxon>
        <taxon>Streptophyta</taxon>
        <taxon>Embryophyta</taxon>
        <taxon>Tracheophyta</taxon>
        <taxon>Spermatophyta</taxon>
        <taxon>Magnoliopsida</taxon>
        <taxon>eudicotyledons</taxon>
        <taxon>Gunneridae</taxon>
        <taxon>Pentapetalae</taxon>
        <taxon>asterids</taxon>
        <taxon>campanulids</taxon>
        <taxon>Asterales</taxon>
        <taxon>Asteraceae</taxon>
        <taxon>Cichorioideae</taxon>
        <taxon>Cichorieae</taxon>
        <taxon>Lactucinae</taxon>
        <taxon>Lactuca</taxon>
    </lineage>
</organism>
<comment type="similarity">
    <text evidence="2 12">Belongs to the cytochrome P450 family.</text>
</comment>
<dbReference type="PROSITE" id="PS00086">
    <property type="entry name" value="CYTOCHROME_P450"/>
    <property type="match status" value="1"/>
</dbReference>
<evidence type="ECO:0000256" key="10">
    <source>
        <dbReference type="ARBA" id="ARBA00023136"/>
    </source>
</evidence>
<dbReference type="PRINTS" id="PR00385">
    <property type="entry name" value="P450"/>
</dbReference>
<evidence type="ECO:0000313" key="14">
    <source>
        <dbReference type="EMBL" id="KAJ0222902.1"/>
    </source>
</evidence>
<evidence type="ECO:0000256" key="13">
    <source>
        <dbReference type="SAM" id="Phobius"/>
    </source>
</evidence>
<evidence type="ECO:0000256" key="4">
    <source>
        <dbReference type="ARBA" id="ARBA00022692"/>
    </source>
</evidence>
<evidence type="ECO:0000256" key="1">
    <source>
        <dbReference type="ARBA" id="ARBA00004370"/>
    </source>
</evidence>
<dbReference type="OrthoDB" id="2789670at2759"/>
<dbReference type="PANTHER" id="PTHR47955">
    <property type="entry name" value="CYTOCHROME P450 FAMILY 71 PROTEIN"/>
    <property type="match status" value="1"/>
</dbReference>
<dbReference type="Proteomes" id="UP000235145">
    <property type="component" value="Unassembled WGS sequence"/>
</dbReference>
<dbReference type="InterPro" id="IPR036396">
    <property type="entry name" value="Cyt_P450_sf"/>
</dbReference>
<evidence type="ECO:0000256" key="5">
    <source>
        <dbReference type="ARBA" id="ARBA00022723"/>
    </source>
</evidence>
<evidence type="ECO:0000256" key="8">
    <source>
        <dbReference type="ARBA" id="ARBA00023004"/>
    </source>
</evidence>
<keyword evidence="5 11" id="KW-0479">Metal-binding</keyword>
<protein>
    <recommendedName>
        <fullName evidence="16">Cytochrome P450</fullName>
    </recommendedName>
</protein>
<evidence type="ECO:0000256" key="12">
    <source>
        <dbReference type="RuleBase" id="RU000461"/>
    </source>
</evidence>
<dbReference type="PANTHER" id="PTHR47955:SF9">
    <property type="entry name" value="PREMNASPIRODIENE OXYGENASE-LIKE"/>
    <property type="match status" value="1"/>
</dbReference>
<dbReference type="InterPro" id="IPR017972">
    <property type="entry name" value="Cyt_P450_CS"/>
</dbReference>
<dbReference type="GO" id="GO:0051762">
    <property type="term" value="P:sesquiterpene biosynthetic process"/>
    <property type="evidence" value="ECO:0007669"/>
    <property type="project" value="UniProtKB-ARBA"/>
</dbReference>
<evidence type="ECO:0000313" key="15">
    <source>
        <dbReference type="Proteomes" id="UP000235145"/>
    </source>
</evidence>
<feature type="transmembrane region" description="Helical" evidence="13">
    <location>
        <begin position="26"/>
        <end position="44"/>
    </location>
</feature>
<reference evidence="14 15" key="1">
    <citation type="journal article" date="2017" name="Nat. Commun.">
        <title>Genome assembly with in vitro proximity ligation data and whole-genome triplication in lettuce.</title>
        <authorList>
            <person name="Reyes-Chin-Wo S."/>
            <person name="Wang Z."/>
            <person name="Yang X."/>
            <person name="Kozik A."/>
            <person name="Arikit S."/>
            <person name="Song C."/>
            <person name="Xia L."/>
            <person name="Froenicke L."/>
            <person name="Lavelle D.O."/>
            <person name="Truco M.J."/>
            <person name="Xia R."/>
            <person name="Zhu S."/>
            <person name="Xu C."/>
            <person name="Xu H."/>
            <person name="Xu X."/>
            <person name="Cox K."/>
            <person name="Korf I."/>
            <person name="Meyers B.C."/>
            <person name="Michelmore R.W."/>
        </authorList>
    </citation>
    <scope>NUCLEOTIDE SEQUENCE [LARGE SCALE GENOMIC DNA]</scope>
    <source>
        <strain evidence="15">cv. Salinas</strain>
        <tissue evidence="14">Seedlings</tissue>
    </source>
</reference>
<evidence type="ECO:0008006" key="16">
    <source>
        <dbReference type="Google" id="ProtNLM"/>
    </source>
</evidence>
<keyword evidence="7 12" id="KW-0560">Oxidoreductase</keyword>
<accession>A0A9R1XWS9</accession>
<dbReference type="Pfam" id="PF00067">
    <property type="entry name" value="p450"/>
    <property type="match status" value="1"/>
</dbReference>
<dbReference type="CDD" id="cd11072">
    <property type="entry name" value="CYP71-like"/>
    <property type="match status" value="1"/>
</dbReference>
<keyword evidence="9 12" id="KW-0503">Monooxygenase</keyword>
<dbReference type="EMBL" id="NBSK02000002">
    <property type="protein sequence ID" value="KAJ0222902.1"/>
    <property type="molecule type" value="Genomic_DNA"/>
</dbReference>
<keyword evidence="6 13" id="KW-1133">Transmembrane helix</keyword>
<name>A0A9R1XWS9_LACSA</name>
<dbReference type="GO" id="GO:0004497">
    <property type="term" value="F:monooxygenase activity"/>
    <property type="evidence" value="ECO:0007669"/>
    <property type="project" value="UniProtKB-KW"/>
</dbReference>
<evidence type="ECO:0000256" key="11">
    <source>
        <dbReference type="PIRSR" id="PIRSR602401-1"/>
    </source>
</evidence>
<evidence type="ECO:0000256" key="2">
    <source>
        <dbReference type="ARBA" id="ARBA00010617"/>
    </source>
</evidence>
<evidence type="ECO:0000256" key="7">
    <source>
        <dbReference type="ARBA" id="ARBA00023002"/>
    </source>
</evidence>
<dbReference type="Gene3D" id="1.10.630.10">
    <property type="entry name" value="Cytochrome P450"/>
    <property type="match status" value="1"/>
</dbReference>
<comment type="caution">
    <text evidence="14">The sequence shown here is derived from an EMBL/GenBank/DDBJ whole genome shotgun (WGS) entry which is preliminary data.</text>
</comment>
<evidence type="ECO:0000256" key="9">
    <source>
        <dbReference type="ARBA" id="ARBA00023033"/>
    </source>
</evidence>
<evidence type="ECO:0000256" key="6">
    <source>
        <dbReference type="ARBA" id="ARBA00022989"/>
    </source>
</evidence>
<evidence type="ECO:0000256" key="3">
    <source>
        <dbReference type="ARBA" id="ARBA00022617"/>
    </source>
</evidence>